<accession>A0ABM3QVI4</accession>
<dbReference type="PANTHER" id="PTHR47389">
    <property type="entry name" value="OS09G0436400 PROTEIN"/>
    <property type="match status" value="1"/>
</dbReference>
<dbReference type="RefSeq" id="XP_056687357.1">
    <property type="nucleotide sequence ID" value="XM_056831379.1"/>
</dbReference>
<reference evidence="1" key="1">
    <citation type="journal article" date="2021" name="Nat. Commun.">
        <title>Genomic analyses provide insights into spinach domestication and the genetic basis of agronomic traits.</title>
        <authorList>
            <person name="Cai X."/>
            <person name="Sun X."/>
            <person name="Xu C."/>
            <person name="Sun H."/>
            <person name="Wang X."/>
            <person name="Ge C."/>
            <person name="Zhang Z."/>
            <person name="Wang Q."/>
            <person name="Fei Z."/>
            <person name="Jiao C."/>
            <person name="Wang Q."/>
        </authorList>
    </citation>
    <scope>NUCLEOTIDE SEQUENCE [LARGE SCALE GENOMIC DNA]</scope>
    <source>
        <strain evidence="1">cv. Varoflay</strain>
    </source>
</reference>
<sequence>MKDNFGVDGNGVIVLRADHTDPDEFSYNDDIRRKGLMLKASGGGDFDDGERDTHDRLHQNTFRLLGYPSFMLGKRWKLLHSFEEKFGEKFFVPPLDTMILGASGAVVSVSSFLKTKIGEERRLFTCSGTVIESWHRGTVVVTSACLVSHSDDAGDLRLAKNFKIKVRFGHEEPCNALFLGCCLHYNIAFILTLESCKSGLLPLNERECLPKGNDVFALGRHYLSGSYMVASGRTTVKKNQFDCAEILYSSCKITKCGVGGPLVDSCGELVGINFYDGKDAPYLPICLVSKCWHHMKRYKKVIHPFLGWRLSAILQLENWR</sequence>
<keyword evidence="1" id="KW-1185">Reference proteome</keyword>
<dbReference type="Gene3D" id="2.40.10.120">
    <property type="match status" value="1"/>
</dbReference>
<name>A0ABM3QVI4_SPIOL</name>
<evidence type="ECO:0000313" key="1">
    <source>
        <dbReference type="Proteomes" id="UP000813463"/>
    </source>
</evidence>
<dbReference type="Pfam" id="PF13365">
    <property type="entry name" value="Trypsin_2"/>
    <property type="match status" value="1"/>
</dbReference>
<dbReference type="RefSeq" id="XP_056687362.1">
    <property type="nucleotide sequence ID" value="XM_056831384.1"/>
</dbReference>
<evidence type="ECO:0000313" key="2">
    <source>
        <dbReference type="RefSeq" id="XP_056687353.1"/>
    </source>
</evidence>
<dbReference type="PANTHER" id="PTHR47389:SF4">
    <property type="entry name" value="OS09G0436400 PROTEIN"/>
    <property type="match status" value="1"/>
</dbReference>
<dbReference type="RefSeq" id="XP_056687353.1">
    <property type="nucleotide sequence ID" value="XM_056831375.1"/>
</dbReference>
<gene>
    <name evidence="2 3 4 5 6 7 8 9 10" type="primary">LOC110785323</name>
</gene>
<proteinExistence type="predicted"/>
<dbReference type="RefSeq" id="XP_056687361.1">
    <property type="nucleotide sequence ID" value="XM_056831383.1"/>
</dbReference>
<dbReference type="Proteomes" id="UP000813463">
    <property type="component" value="Chromosome 6"/>
</dbReference>
<reference evidence="2 3" key="2">
    <citation type="submission" date="2025-05" db="UniProtKB">
        <authorList>
            <consortium name="RefSeq"/>
        </authorList>
    </citation>
    <scope>IDENTIFICATION</scope>
    <source>
        <tissue evidence="2 3">Leaf</tissue>
    </source>
</reference>
<dbReference type="RefSeq" id="XP_056687359.1">
    <property type="nucleotide sequence ID" value="XM_056831381.1"/>
</dbReference>
<dbReference type="GeneID" id="110785323"/>
<evidence type="ECO:0000313" key="10">
    <source>
        <dbReference type="RefSeq" id="XP_056687362.1"/>
    </source>
</evidence>
<organism evidence="1 6">
    <name type="scientific">Spinacia oleracea</name>
    <name type="common">Spinach</name>
    <dbReference type="NCBI Taxonomy" id="3562"/>
    <lineage>
        <taxon>Eukaryota</taxon>
        <taxon>Viridiplantae</taxon>
        <taxon>Streptophyta</taxon>
        <taxon>Embryophyta</taxon>
        <taxon>Tracheophyta</taxon>
        <taxon>Spermatophyta</taxon>
        <taxon>Magnoliopsida</taxon>
        <taxon>eudicotyledons</taxon>
        <taxon>Gunneridae</taxon>
        <taxon>Pentapetalae</taxon>
        <taxon>Caryophyllales</taxon>
        <taxon>Chenopodiaceae</taxon>
        <taxon>Chenopodioideae</taxon>
        <taxon>Anserineae</taxon>
        <taxon>Spinacia</taxon>
    </lineage>
</organism>
<dbReference type="RefSeq" id="XP_056687356.1">
    <property type="nucleotide sequence ID" value="XM_056831378.1"/>
</dbReference>
<dbReference type="RefSeq" id="XP_056687355.1">
    <property type="nucleotide sequence ID" value="XM_056831377.1"/>
</dbReference>
<dbReference type="SUPFAM" id="SSF50494">
    <property type="entry name" value="Trypsin-like serine proteases"/>
    <property type="match status" value="1"/>
</dbReference>
<dbReference type="InterPro" id="IPR009003">
    <property type="entry name" value="Peptidase_S1_PA"/>
</dbReference>
<dbReference type="RefSeq" id="XP_056687358.1">
    <property type="nucleotide sequence ID" value="XM_056831380.1"/>
</dbReference>
<evidence type="ECO:0000313" key="3">
    <source>
        <dbReference type="RefSeq" id="XP_056687355.1"/>
    </source>
</evidence>
<evidence type="ECO:0000313" key="4">
    <source>
        <dbReference type="RefSeq" id="XP_056687356.1"/>
    </source>
</evidence>
<evidence type="ECO:0000313" key="7">
    <source>
        <dbReference type="RefSeq" id="XP_056687359.1"/>
    </source>
</evidence>
<protein>
    <submittedName>
        <fullName evidence="2 3">Uncharacterized protein isoform X1</fullName>
    </submittedName>
</protein>
<evidence type="ECO:0000313" key="8">
    <source>
        <dbReference type="RefSeq" id="XP_056687360.1"/>
    </source>
</evidence>
<evidence type="ECO:0000313" key="5">
    <source>
        <dbReference type="RefSeq" id="XP_056687357.1"/>
    </source>
</evidence>
<dbReference type="RefSeq" id="XP_056687360.1">
    <property type="nucleotide sequence ID" value="XM_056831382.1"/>
</dbReference>
<evidence type="ECO:0000313" key="6">
    <source>
        <dbReference type="RefSeq" id="XP_056687358.1"/>
    </source>
</evidence>
<evidence type="ECO:0000313" key="9">
    <source>
        <dbReference type="RefSeq" id="XP_056687361.1"/>
    </source>
</evidence>